<comment type="catalytic activity">
    <reaction evidence="1 6">
        <text>[protein]-peptidylproline (omega=180) = [protein]-peptidylproline (omega=0)</text>
        <dbReference type="Rhea" id="RHEA:16237"/>
        <dbReference type="Rhea" id="RHEA-COMP:10747"/>
        <dbReference type="Rhea" id="RHEA-COMP:10748"/>
        <dbReference type="ChEBI" id="CHEBI:83833"/>
        <dbReference type="ChEBI" id="CHEBI:83834"/>
        <dbReference type="EC" id="5.2.1.8"/>
    </reaction>
</comment>
<keyword evidence="5 6" id="KW-0413">Isomerase</keyword>
<keyword evidence="4 6" id="KW-0697">Rotamase</keyword>
<dbReference type="Pfam" id="PF00254">
    <property type="entry name" value="FKBP_C"/>
    <property type="match status" value="1"/>
</dbReference>
<keyword evidence="7" id="KW-0732">Signal</keyword>
<accession>A0ABR4C1N5</accession>
<dbReference type="InterPro" id="IPR046357">
    <property type="entry name" value="PPIase_dom_sf"/>
</dbReference>
<proteinExistence type="predicted"/>
<dbReference type="PROSITE" id="PS50059">
    <property type="entry name" value="FKBP_PPIASE"/>
    <property type="match status" value="1"/>
</dbReference>
<dbReference type="Gene3D" id="3.10.50.40">
    <property type="match status" value="1"/>
</dbReference>
<protein>
    <recommendedName>
        <fullName evidence="3 6">peptidylprolyl isomerase</fullName>
        <ecNumber evidence="3 6">5.2.1.8</ecNumber>
    </recommendedName>
</protein>
<feature type="chain" id="PRO_5045403846" description="peptidylprolyl isomerase" evidence="7">
    <location>
        <begin position="25"/>
        <end position="132"/>
    </location>
</feature>
<feature type="domain" description="PPIase FKBP-type" evidence="8">
    <location>
        <begin position="42"/>
        <end position="132"/>
    </location>
</feature>
<evidence type="ECO:0000256" key="1">
    <source>
        <dbReference type="ARBA" id="ARBA00000971"/>
    </source>
</evidence>
<dbReference type="Proteomes" id="UP001595075">
    <property type="component" value="Unassembled WGS sequence"/>
</dbReference>
<gene>
    <name evidence="9" type="ORF">VTL71DRAFT_5630</name>
</gene>
<dbReference type="InterPro" id="IPR044609">
    <property type="entry name" value="FKBP2/11"/>
</dbReference>
<evidence type="ECO:0000256" key="4">
    <source>
        <dbReference type="ARBA" id="ARBA00023110"/>
    </source>
</evidence>
<dbReference type="PANTHER" id="PTHR45779">
    <property type="entry name" value="PEPTIDYLPROLYL ISOMERASE"/>
    <property type="match status" value="1"/>
</dbReference>
<evidence type="ECO:0000313" key="10">
    <source>
        <dbReference type="Proteomes" id="UP001595075"/>
    </source>
</evidence>
<evidence type="ECO:0000256" key="3">
    <source>
        <dbReference type="ARBA" id="ARBA00013194"/>
    </source>
</evidence>
<evidence type="ECO:0000256" key="2">
    <source>
        <dbReference type="ARBA" id="ARBA00002388"/>
    </source>
</evidence>
<dbReference type="PANTHER" id="PTHR45779:SF7">
    <property type="entry name" value="PEPTIDYLPROLYL ISOMERASE"/>
    <property type="match status" value="1"/>
</dbReference>
<comment type="caution">
    <text evidence="9">The sequence shown here is derived from an EMBL/GenBank/DDBJ whole genome shotgun (WGS) entry which is preliminary data.</text>
</comment>
<evidence type="ECO:0000313" key="9">
    <source>
        <dbReference type="EMBL" id="KAL2063825.1"/>
    </source>
</evidence>
<dbReference type="EMBL" id="JAZHXI010000015">
    <property type="protein sequence ID" value="KAL2063825.1"/>
    <property type="molecule type" value="Genomic_DNA"/>
</dbReference>
<name>A0ABR4C1N5_9HELO</name>
<dbReference type="SUPFAM" id="SSF54534">
    <property type="entry name" value="FKBP-like"/>
    <property type="match status" value="1"/>
</dbReference>
<organism evidence="9 10">
    <name type="scientific">Oculimacula yallundae</name>
    <dbReference type="NCBI Taxonomy" id="86028"/>
    <lineage>
        <taxon>Eukaryota</taxon>
        <taxon>Fungi</taxon>
        <taxon>Dikarya</taxon>
        <taxon>Ascomycota</taxon>
        <taxon>Pezizomycotina</taxon>
        <taxon>Leotiomycetes</taxon>
        <taxon>Helotiales</taxon>
        <taxon>Ploettnerulaceae</taxon>
        <taxon>Oculimacula</taxon>
    </lineage>
</organism>
<comment type="function">
    <text evidence="2">PPIases accelerate the folding of proteins. It catalyzes the cis-trans isomerization of proline imidic peptide bonds in oligopeptides.</text>
</comment>
<sequence length="132" mass="14195">MRFLFASALALAGLSFAVADGADGFIIQIGTSVPCSRKTKKGDKIAVNYNGTFTNYQVFDSSYPASGPPSPFVFKIGSGPVIKGWQLGLLDMCVGDIRKIFVPPAFGYGNNTVGNIPANTLLLYYVELVQRY</sequence>
<evidence type="ECO:0000256" key="6">
    <source>
        <dbReference type="PROSITE-ProRule" id="PRU00277"/>
    </source>
</evidence>
<evidence type="ECO:0000256" key="7">
    <source>
        <dbReference type="SAM" id="SignalP"/>
    </source>
</evidence>
<dbReference type="InterPro" id="IPR001179">
    <property type="entry name" value="PPIase_FKBP_dom"/>
</dbReference>
<keyword evidence="10" id="KW-1185">Reference proteome</keyword>
<reference evidence="9 10" key="1">
    <citation type="journal article" date="2024" name="Commun. Biol.">
        <title>Comparative genomic analysis of thermophilic fungi reveals convergent evolutionary adaptations and gene losses.</title>
        <authorList>
            <person name="Steindorff A.S."/>
            <person name="Aguilar-Pontes M.V."/>
            <person name="Robinson A.J."/>
            <person name="Andreopoulos B."/>
            <person name="LaButti K."/>
            <person name="Kuo A."/>
            <person name="Mondo S."/>
            <person name="Riley R."/>
            <person name="Otillar R."/>
            <person name="Haridas S."/>
            <person name="Lipzen A."/>
            <person name="Grimwood J."/>
            <person name="Schmutz J."/>
            <person name="Clum A."/>
            <person name="Reid I.D."/>
            <person name="Moisan M.C."/>
            <person name="Butler G."/>
            <person name="Nguyen T.T.M."/>
            <person name="Dewar K."/>
            <person name="Conant G."/>
            <person name="Drula E."/>
            <person name="Henrissat B."/>
            <person name="Hansel C."/>
            <person name="Singer S."/>
            <person name="Hutchinson M.I."/>
            <person name="de Vries R.P."/>
            <person name="Natvig D.O."/>
            <person name="Powell A.J."/>
            <person name="Tsang A."/>
            <person name="Grigoriev I.V."/>
        </authorList>
    </citation>
    <scope>NUCLEOTIDE SEQUENCE [LARGE SCALE GENOMIC DNA]</scope>
    <source>
        <strain evidence="9 10">CBS 494.80</strain>
    </source>
</reference>
<evidence type="ECO:0000256" key="5">
    <source>
        <dbReference type="ARBA" id="ARBA00023235"/>
    </source>
</evidence>
<dbReference type="EC" id="5.2.1.8" evidence="3 6"/>
<feature type="signal peptide" evidence="7">
    <location>
        <begin position="1"/>
        <end position="24"/>
    </location>
</feature>
<evidence type="ECO:0000259" key="8">
    <source>
        <dbReference type="PROSITE" id="PS50059"/>
    </source>
</evidence>